<proteinExistence type="predicted"/>
<dbReference type="EMBL" id="UINC01108978">
    <property type="protein sequence ID" value="SVC75488.1"/>
    <property type="molecule type" value="Genomic_DNA"/>
</dbReference>
<dbReference type="InterPro" id="IPR050789">
    <property type="entry name" value="Diverse_Enzym_Activities"/>
</dbReference>
<feature type="non-terminal residue" evidence="2">
    <location>
        <position position="341"/>
    </location>
</feature>
<feature type="domain" description="Beta-lactamase-related" evidence="1">
    <location>
        <begin position="64"/>
        <end position="340"/>
    </location>
</feature>
<reference evidence="2" key="1">
    <citation type="submission" date="2018-05" db="EMBL/GenBank/DDBJ databases">
        <authorList>
            <person name="Lanie J.A."/>
            <person name="Ng W.-L."/>
            <person name="Kazmierczak K.M."/>
            <person name="Andrzejewski T.M."/>
            <person name="Davidsen T.M."/>
            <person name="Wayne K.J."/>
            <person name="Tettelin H."/>
            <person name="Glass J.I."/>
            <person name="Rusch D."/>
            <person name="Podicherti R."/>
            <person name="Tsui H.-C.T."/>
            <person name="Winkler M.E."/>
        </authorList>
    </citation>
    <scope>NUCLEOTIDE SEQUENCE</scope>
</reference>
<dbReference type="Gene3D" id="3.40.710.10">
    <property type="entry name" value="DD-peptidase/beta-lactamase superfamily"/>
    <property type="match status" value="1"/>
</dbReference>
<protein>
    <recommendedName>
        <fullName evidence="1">Beta-lactamase-related domain-containing protein</fullName>
    </recommendedName>
</protein>
<dbReference type="PANTHER" id="PTHR43283:SF7">
    <property type="entry name" value="BETA-LACTAMASE-RELATED DOMAIN-CONTAINING PROTEIN"/>
    <property type="match status" value="1"/>
</dbReference>
<gene>
    <name evidence="2" type="ORF">METZ01_LOCUS328342</name>
</gene>
<dbReference type="InterPro" id="IPR001466">
    <property type="entry name" value="Beta-lactam-related"/>
</dbReference>
<accession>A0A382PS79</accession>
<evidence type="ECO:0000259" key="1">
    <source>
        <dbReference type="Pfam" id="PF00144"/>
    </source>
</evidence>
<sequence length="341" mass="37854">MEDDKPNWNLPDNRRRAFHNFETIMRYSVGIRAPSVLPLTKRIDRRIGDMPEVRRITGTTYFSAMVVARDATVLFEAYAPDFTPEQCHSMQSISKCVMNLIFGRLVDNGSIDLNQKIKDYIPEIGSGYAEATIQQVLDMDVINNFDENYDASYRYDSQAGAPVGYNREEIALGWRLPPEGEQQFGSREFAASLVSDNVINATDYTEYRSPNTDVLGWVAERATGRTPIEFLIEIIEAAGIEGTYHIGLDCDGVPQFAGGACMTARDMARYGLLFARNGKGINGKNVGSAQFIQETRNGRGTKGTKSQYYGYSNATFTNGRWLGHGGYGGQFMLADPDTGTA</sequence>
<organism evidence="2">
    <name type="scientific">marine metagenome</name>
    <dbReference type="NCBI Taxonomy" id="408172"/>
    <lineage>
        <taxon>unclassified sequences</taxon>
        <taxon>metagenomes</taxon>
        <taxon>ecological metagenomes</taxon>
    </lineage>
</organism>
<evidence type="ECO:0000313" key="2">
    <source>
        <dbReference type="EMBL" id="SVC75488.1"/>
    </source>
</evidence>
<dbReference type="PANTHER" id="PTHR43283">
    <property type="entry name" value="BETA-LACTAMASE-RELATED"/>
    <property type="match status" value="1"/>
</dbReference>
<name>A0A382PS79_9ZZZZ</name>
<dbReference type="AlphaFoldDB" id="A0A382PS79"/>
<dbReference type="SUPFAM" id="SSF56601">
    <property type="entry name" value="beta-lactamase/transpeptidase-like"/>
    <property type="match status" value="1"/>
</dbReference>
<dbReference type="Pfam" id="PF00144">
    <property type="entry name" value="Beta-lactamase"/>
    <property type="match status" value="1"/>
</dbReference>
<dbReference type="InterPro" id="IPR012338">
    <property type="entry name" value="Beta-lactam/transpept-like"/>
</dbReference>